<keyword evidence="2" id="KW-0732">Signal</keyword>
<dbReference type="eggNOG" id="ENOG502QQZD">
    <property type="taxonomic scope" value="Eukaryota"/>
</dbReference>
<dbReference type="GO" id="GO:0000282">
    <property type="term" value="P:cellular bud site selection"/>
    <property type="evidence" value="ECO:0007669"/>
    <property type="project" value="TreeGrafter"/>
</dbReference>
<reference evidence="6 7" key="1">
    <citation type="journal article" date="2009" name="Nature">
        <title>Evolution of pathogenicity and sexual reproduction in eight Candida genomes.</title>
        <authorList>
            <person name="Butler G."/>
            <person name="Rasmussen M.D."/>
            <person name="Lin M.F."/>
            <person name="Santos M.A."/>
            <person name="Sakthikumar S."/>
            <person name="Munro C.A."/>
            <person name="Rheinbay E."/>
            <person name="Grabherr M."/>
            <person name="Forche A."/>
            <person name="Reedy J.L."/>
            <person name="Agrafioti I."/>
            <person name="Arnaud M.B."/>
            <person name="Bates S."/>
            <person name="Brown A.J."/>
            <person name="Brunke S."/>
            <person name="Costanzo M.C."/>
            <person name="Fitzpatrick D.A."/>
            <person name="de Groot P.W."/>
            <person name="Harris D."/>
            <person name="Hoyer L.L."/>
            <person name="Hube B."/>
            <person name="Klis F.M."/>
            <person name="Kodira C."/>
            <person name="Lennard N."/>
            <person name="Logue M.E."/>
            <person name="Martin R."/>
            <person name="Neiman A.M."/>
            <person name="Nikolaou E."/>
            <person name="Quail M.A."/>
            <person name="Quinn J."/>
            <person name="Santos M.C."/>
            <person name="Schmitzberger F.F."/>
            <person name="Sherlock G."/>
            <person name="Shah P."/>
            <person name="Silverstein K.A."/>
            <person name="Skrzypek M.S."/>
            <person name="Soll D."/>
            <person name="Staggs R."/>
            <person name="Stansfield I."/>
            <person name="Stumpf M.P."/>
            <person name="Sudbery P.E."/>
            <person name="Srikantha T."/>
            <person name="Zeng Q."/>
            <person name="Berman J."/>
            <person name="Berriman M."/>
            <person name="Heitman J."/>
            <person name="Gow N.A."/>
            <person name="Lorenz M.C."/>
            <person name="Birren B.W."/>
            <person name="Kellis M."/>
            <person name="Cuomo C.A."/>
        </authorList>
    </citation>
    <scope>NUCLEOTIDE SEQUENCE [LARGE SCALE GENOMIC DNA]</scope>
    <source>
        <strain evidence="7">ATCC 6260 / CBS 566 / DSM 6381 / JCM 1539 / NBRC 10279 / NRRL Y-324</strain>
    </source>
</reference>
<keyword evidence="1" id="KW-0472">Membrane</keyword>
<dbReference type="HOGENOM" id="CLU_005863_0_0_1"/>
<keyword evidence="1" id="KW-1133">Transmembrane helix</keyword>
<dbReference type="InterPro" id="IPR024982">
    <property type="entry name" value="Rax2-like_C"/>
</dbReference>
<dbReference type="VEuPathDB" id="FungiDB:PGUG_03234"/>
<feature type="domain" description="Rax2-like C-terminal" evidence="3">
    <location>
        <begin position="993"/>
        <end position="1249"/>
    </location>
</feature>
<evidence type="ECO:0000259" key="5">
    <source>
        <dbReference type="Pfam" id="PF20843"/>
    </source>
</evidence>
<dbReference type="EMBL" id="CH408157">
    <property type="protein sequence ID" value="EDK39136.2"/>
    <property type="molecule type" value="Genomic_DNA"/>
</dbReference>
<dbReference type="FunCoup" id="A5DIY3">
    <property type="interactions" value="77"/>
</dbReference>
<organism evidence="6 7">
    <name type="scientific">Meyerozyma guilliermondii (strain ATCC 6260 / CBS 566 / DSM 6381 / JCM 1539 / NBRC 10279 / NRRL Y-324)</name>
    <name type="common">Yeast</name>
    <name type="synonym">Candida guilliermondii</name>
    <dbReference type="NCBI Taxonomy" id="294746"/>
    <lineage>
        <taxon>Eukaryota</taxon>
        <taxon>Fungi</taxon>
        <taxon>Dikarya</taxon>
        <taxon>Ascomycota</taxon>
        <taxon>Saccharomycotina</taxon>
        <taxon>Pichiomycetes</taxon>
        <taxon>Debaryomycetaceae</taxon>
        <taxon>Meyerozyma</taxon>
    </lineage>
</organism>
<feature type="domain" description="Rax2-like third" evidence="5">
    <location>
        <begin position="450"/>
        <end position="607"/>
    </location>
</feature>
<evidence type="ECO:0000256" key="2">
    <source>
        <dbReference type="SAM" id="SignalP"/>
    </source>
</evidence>
<accession>A5DIY3</accession>
<dbReference type="GO" id="GO:1902929">
    <property type="term" value="C:plasma membrane of growing cell tip"/>
    <property type="evidence" value="ECO:0007669"/>
    <property type="project" value="TreeGrafter"/>
</dbReference>
<dbReference type="PANTHER" id="PTHR31778">
    <property type="entry name" value="BUD SITE SELECTION PROTEIN RAX2"/>
    <property type="match status" value="1"/>
</dbReference>
<dbReference type="InterPro" id="IPR048265">
    <property type="entry name" value="Rax2-like_third"/>
</dbReference>
<dbReference type="Pfam" id="PF12768">
    <property type="entry name" value="Rax2"/>
    <property type="match status" value="1"/>
</dbReference>
<keyword evidence="1" id="KW-0812">Transmembrane</keyword>
<evidence type="ECO:0000259" key="3">
    <source>
        <dbReference type="Pfam" id="PF12768"/>
    </source>
</evidence>
<dbReference type="PANTHER" id="PTHR31778:SF2">
    <property type="entry name" value="BUD SITE SELECTION PROTEIN RAX2"/>
    <property type="match status" value="1"/>
</dbReference>
<evidence type="ECO:0000313" key="6">
    <source>
        <dbReference type="EMBL" id="EDK39136.2"/>
    </source>
</evidence>
<keyword evidence="7" id="KW-1185">Reference proteome</keyword>
<evidence type="ECO:0000259" key="4">
    <source>
        <dbReference type="Pfam" id="PF20842"/>
    </source>
</evidence>
<dbReference type="InParanoid" id="A5DIY3"/>
<protein>
    <recommendedName>
        <fullName evidence="8">Bud site selection protein RAX2</fullName>
    </recommendedName>
</protein>
<dbReference type="STRING" id="294746.A5DIY3"/>
<dbReference type="OMA" id="NMYTPGC"/>
<dbReference type="GeneID" id="5127067"/>
<dbReference type="GO" id="GO:0005621">
    <property type="term" value="C:cellular bud scar"/>
    <property type="evidence" value="ECO:0007669"/>
    <property type="project" value="TreeGrafter"/>
</dbReference>
<dbReference type="Proteomes" id="UP000001997">
    <property type="component" value="Unassembled WGS sequence"/>
</dbReference>
<dbReference type="Pfam" id="PF20843">
    <property type="entry name" value="Rax2_3"/>
    <property type="match status" value="1"/>
</dbReference>
<dbReference type="Pfam" id="PF20842">
    <property type="entry name" value="Rax2_2"/>
    <property type="match status" value="1"/>
</dbReference>
<dbReference type="InterPro" id="IPR048266">
    <property type="entry name" value="Rax2-like_second"/>
</dbReference>
<dbReference type="KEGG" id="pgu:PGUG_03234"/>
<feature type="chain" id="PRO_5002679550" description="Bud site selection protein RAX2" evidence="2">
    <location>
        <begin position="18"/>
        <end position="1325"/>
    </location>
</feature>
<proteinExistence type="predicted"/>
<evidence type="ECO:0000313" key="7">
    <source>
        <dbReference type="Proteomes" id="UP000001997"/>
    </source>
</evidence>
<feature type="signal peptide" evidence="2">
    <location>
        <begin position="1"/>
        <end position="17"/>
    </location>
</feature>
<dbReference type="GO" id="GO:0005935">
    <property type="term" value="C:cellular bud neck"/>
    <property type="evidence" value="ECO:0007669"/>
    <property type="project" value="TreeGrafter"/>
</dbReference>
<evidence type="ECO:0000256" key="1">
    <source>
        <dbReference type="SAM" id="Phobius"/>
    </source>
</evidence>
<feature type="domain" description="Rax2-like second" evidence="4">
    <location>
        <begin position="250"/>
        <end position="438"/>
    </location>
</feature>
<name>A5DIY3_PICGU</name>
<sequence>MVIRQFLLVFWLTLASATNIIPVSQPDIDYDSLGGRIGLFGQFDALAVYSYEGQSNFLVEKPSSDSKLYLRDLSKNINSPIATCNGHITEIGRISEDSVLVNGNFTTFNNKTFHPPIIYNISSNDVTSIIPVNQKRDDMEVQGDVKTTFIDGDLIYLGGDFSFNGTYGVAIYNQTSKTLSSTPFQGFGKNSSVNAITKILDKDDNNVNSGSIIFGGKFDTLGLPDLLKRNVSSNSTRKHHKNSTNTSLIAAEQIISLKHGQFSNVNGASNDDDSSLVCPSGGSVWSLQPNMGGQWAVSLPSALNGLFPTKARLYVPQGEDGVKFFRIYTYPNNGIMNLSYIDPSTNTRKYCDSSCPLMQASKLSEATSNNIENAKNLTDSTTFVDSEDGSFSTYYDSSTKTKTLGYGEGYQEFAFENQVPIDKIGITVTDWFGSKGELAGFELYSNSIVVYGNDTLNEPNCDEEDDLSNYSDIEQGKFASIQSLSDSVIDTSYVVSTDPKAEITLYPNISYSGNYSLLFHTPGCIQDNSCSNRSIVNVTVIDHEDTILASHLIYQNNDYNKFDYLFYGHLNGSSTSDGRNKVRVSYSSSIGDSKGSWTVVDKVTANIVSLDDYYDRNSTNKTMKKNTSDYDVTTLELNGLFEYSLNNFSSFEPSAVSYKKDNSTIISKRNTFVGNSSINVLSSKLSKDSEVNNINLNDKTLTLLGDFESKNLSLSNNNLLTLSLSPFNSSSNQSESTLAKRLLKRASQKIYGVEFNNSISKIFNYYNSEVFVGSFGIQNSGSTIKDLSNKNATTDSGNNFAIYGDSTWYTFGNEFIDADFDQFSNFTLDDVEYFVFSSSSSDDSQIWDNSNRKWLSDSDFDVSSALDINSKQQVLSGSSFNVMDLTSVDQAYIGKGDLKKYDFKVTNGSISASYYVNDSVSIVGGFFNSELGSNLGVVSNDGKQSSVTPIASKISLSKNSSIQALYADHEGKYLFVGTNGSASIGSSTSITGVVIYDLQENELTDFQPASLSNSNSGNVAINSIVLHDKDEKLLVGGNFTTAGSLSCEGLCIYDIKNTRWNSPSENDELTGVVTHINFFETNKVLIGGSLKLNGRSQSFVTYDISKSAYSTDVKSLDSDELVQKFILVDESDMPNGRIIAYGPGFVKAYDGKQWHSIDKDISFDSATELTDIKLLPLKKSNTANKQTYFDKNQVLALAGRFNLTDYGPVNLALFNSTSWTPFVFTKQNSTLGSIGSILMKDSLRLQSSEDVKKESKMTRGQVVGVSLAAALGSTALMGLLYLIPYYAFFRQNNRKGAQQRIHENEMMDAVNPQELFHEIDLHRNH</sequence>
<evidence type="ECO:0008006" key="8">
    <source>
        <dbReference type="Google" id="ProtNLM"/>
    </source>
</evidence>
<gene>
    <name evidence="6" type="ORF">PGUG_03234</name>
</gene>
<dbReference type="RefSeq" id="XP_001485505.2">
    <property type="nucleotide sequence ID" value="XM_001485455.1"/>
</dbReference>
<dbReference type="OrthoDB" id="2503993at2759"/>
<feature type="transmembrane region" description="Helical" evidence="1">
    <location>
        <begin position="1262"/>
        <end position="1288"/>
    </location>
</feature>